<evidence type="ECO:0000256" key="6">
    <source>
        <dbReference type="ARBA" id="ARBA00022490"/>
    </source>
</evidence>
<dbReference type="PROSITE" id="PS01312">
    <property type="entry name" value="SECA"/>
    <property type="match status" value="1"/>
</dbReference>
<keyword evidence="8 15" id="KW-0547">Nucleotide-binding</keyword>
<dbReference type="PROSITE" id="PS51196">
    <property type="entry name" value="SECA_MOTOR_DEAD"/>
    <property type="match status" value="1"/>
</dbReference>
<dbReference type="InterPro" id="IPR014001">
    <property type="entry name" value="Helicase_ATP-bd"/>
</dbReference>
<dbReference type="EC" id="7.4.2.8" evidence="15"/>
<keyword evidence="12 15" id="KW-1278">Translocase</keyword>
<dbReference type="SMART" id="SM00957">
    <property type="entry name" value="SecA_DEAD"/>
    <property type="match status" value="1"/>
</dbReference>
<feature type="binding site" evidence="15">
    <location>
        <begin position="104"/>
        <end position="108"/>
    </location>
    <ligand>
        <name>ATP</name>
        <dbReference type="ChEBI" id="CHEBI:30616"/>
    </ligand>
</feature>
<keyword evidence="7" id="KW-0479">Metal-binding</keyword>
<evidence type="ECO:0000256" key="9">
    <source>
        <dbReference type="ARBA" id="ARBA00022833"/>
    </source>
</evidence>
<dbReference type="Gene3D" id="3.90.1440.10">
    <property type="entry name" value="SecA, preprotein cross-linking domain"/>
    <property type="match status" value="1"/>
</dbReference>
<dbReference type="NCBIfam" id="NF009538">
    <property type="entry name" value="PRK12904.1"/>
    <property type="match status" value="1"/>
</dbReference>
<evidence type="ECO:0000313" key="21">
    <source>
        <dbReference type="Proteomes" id="UP001055093"/>
    </source>
</evidence>
<comment type="cofactor">
    <cofactor evidence="1">
        <name>Zn(2+)</name>
        <dbReference type="ChEBI" id="CHEBI:29105"/>
    </cofactor>
</comment>
<sequence length="972" mass="108748">MLGALKKIFGSSNDRRVKGFRPRVAAINALEPELAALSDEQLRARTQGFRDQLAAGTRLDDLLVPAFATVREAAKRVLGQRHFDVQMIGGMVLHESGISEMKTGEGKTLVATLPVYLNALEGKGVHVVTVNDYLASRDAEWMGRVYRFLGMSVGTIVHGLDDTQRKDAYACDITYGTNNEFGFDYLRDNMKYELSQMAQRGHHFAIVDEVDSILIDEARTPLIISGPVDDRSELYVAVDAIMPQLVAEHYDLDEKQRQVSLTEAGNEFIEEALREAGLLKEGDLYDAHNVTLVHHVNQALRAHTLFTLDKDYIVKNDEVVIIDEFTGRMMQGRRYSEGLHQALEAKERVTIQPENQTLASITFQNYFRLYKKLAGMTGTASTEADEFAEIYKLDVVEIPTNKEIERVDEDDEVYRTVEEKFDAIIKEIDKAHSRLQPVLVGTGSIEKSEVLADLLRKAGYKALDYSDPNALTDVYAAARENRVTKRFAVLNARFHEQEAYIVAEAGVPGAITIATNMAGRGTDIKLGGNLEMRIEKELGGLAEGPEREAAIEALKKEIAENREKVLASGEPADPEAGRKKALPGGLYILGTERHESRRIDNQLRGRSGRQGDPGRSKFYLSLKDDLMRIFGSDRMDGMLTRLGLEQGEAIIHPWINKAIEKAQQKVEARNFDMRKNVLKYDNVMNDQRKVVFEQRRDLMGQDSVRETVDEMRHGVIDDVVAVHIPENAYAEQWDVAGLKERSLDLLNLDLPVEEWAKEEGIADEEIRERLKKASDASYEARVEKNTPDVMAYIEKQVVLQTLDHLWREHLVTLDHLRQVIGWRGFAQRDPLNEYKSEAFELFNGLVTALREQVTAQLARVEILYQEPDAQAGGAFEQAGFGGAQALPMFEEHRDPATGRNEMDFDGTGSDGGAGPAYGYAARELSADAAVLERDPTDTSTWGKVGRNELCPCGSGKKFKHCHGRFASETGEA</sequence>
<dbReference type="InterPro" id="IPR000185">
    <property type="entry name" value="SecA"/>
</dbReference>
<dbReference type="RefSeq" id="WP_137828966.1">
    <property type="nucleotide sequence ID" value="NZ_BPRE01000001.1"/>
</dbReference>
<feature type="region of interest" description="Disordered" evidence="17">
    <location>
        <begin position="597"/>
        <end position="616"/>
    </location>
</feature>
<evidence type="ECO:0000256" key="16">
    <source>
        <dbReference type="RuleBase" id="RU003874"/>
    </source>
</evidence>
<accession>A0ABQ4UP12</accession>
<comment type="catalytic activity">
    <reaction evidence="15">
        <text>ATP + H2O + cellular proteinSide 1 = ADP + phosphate + cellular proteinSide 2.</text>
        <dbReference type="EC" id="7.4.2.8"/>
    </reaction>
</comment>
<evidence type="ECO:0000259" key="19">
    <source>
        <dbReference type="PROSITE" id="PS51196"/>
    </source>
</evidence>
<evidence type="ECO:0000256" key="10">
    <source>
        <dbReference type="ARBA" id="ARBA00022840"/>
    </source>
</evidence>
<evidence type="ECO:0000256" key="17">
    <source>
        <dbReference type="SAM" id="MobiDB-lite"/>
    </source>
</evidence>
<reference evidence="20" key="1">
    <citation type="journal article" date="2021" name="Front. Microbiol.">
        <title>Comprehensive Comparative Genomics and Phenotyping of Methylobacterium Species.</title>
        <authorList>
            <person name="Alessa O."/>
            <person name="Ogura Y."/>
            <person name="Fujitani Y."/>
            <person name="Takami H."/>
            <person name="Hayashi T."/>
            <person name="Sahin N."/>
            <person name="Tani A."/>
        </authorList>
    </citation>
    <scope>NUCLEOTIDE SEQUENCE</scope>
    <source>
        <strain evidence="20">DSM 14458</strain>
    </source>
</reference>
<dbReference type="InterPro" id="IPR011130">
    <property type="entry name" value="SecA_preprotein_X-link_dom"/>
</dbReference>
<dbReference type="Pfam" id="PF01043">
    <property type="entry name" value="SecA_PP_bind"/>
    <property type="match status" value="1"/>
</dbReference>
<dbReference type="InterPro" id="IPR014018">
    <property type="entry name" value="SecA_motor_DEAD"/>
</dbReference>
<evidence type="ECO:0000259" key="18">
    <source>
        <dbReference type="PROSITE" id="PS51192"/>
    </source>
</evidence>
<dbReference type="PANTHER" id="PTHR30612:SF0">
    <property type="entry name" value="CHLOROPLAST PROTEIN-TRANSPORTING ATPASE"/>
    <property type="match status" value="1"/>
</dbReference>
<comment type="subcellular location">
    <subcellularLocation>
        <location evidence="15">Cell membrane</location>
        <topology evidence="15">Peripheral membrane protein</topology>
        <orientation evidence="15">Cytoplasmic side</orientation>
    </subcellularLocation>
    <subcellularLocation>
        <location evidence="15">Cytoplasm</location>
    </subcellularLocation>
    <subcellularLocation>
        <location evidence="2">Membrane</location>
        <topology evidence="2">Peripheral membrane protein</topology>
    </subcellularLocation>
    <text evidence="15">Distribution is 50-50.</text>
</comment>
<dbReference type="HAMAP" id="MF_01382">
    <property type="entry name" value="SecA"/>
    <property type="match status" value="1"/>
</dbReference>
<dbReference type="InterPro" id="IPR011116">
    <property type="entry name" value="SecA_Wing/Scaffold"/>
</dbReference>
<keyword evidence="5 15" id="KW-1003">Cell membrane</keyword>
<evidence type="ECO:0000256" key="5">
    <source>
        <dbReference type="ARBA" id="ARBA00022475"/>
    </source>
</evidence>
<dbReference type="PRINTS" id="PR00906">
    <property type="entry name" value="SECA"/>
</dbReference>
<dbReference type="InterPro" id="IPR044722">
    <property type="entry name" value="SecA_SF2_C"/>
</dbReference>
<dbReference type="Gene3D" id="1.10.3060.10">
    <property type="entry name" value="Helical scaffold and wing domains of SecA"/>
    <property type="match status" value="1"/>
</dbReference>
<keyword evidence="11 15" id="KW-0653">Protein transport</keyword>
<dbReference type="Proteomes" id="UP001055093">
    <property type="component" value="Unassembled WGS sequence"/>
</dbReference>
<evidence type="ECO:0000256" key="15">
    <source>
        <dbReference type="HAMAP-Rule" id="MF_01382"/>
    </source>
</evidence>
<keyword evidence="6 15" id="KW-0963">Cytoplasm</keyword>
<evidence type="ECO:0000256" key="4">
    <source>
        <dbReference type="ARBA" id="ARBA00022448"/>
    </source>
</evidence>
<dbReference type="Gene3D" id="3.40.50.300">
    <property type="entry name" value="P-loop containing nucleotide triphosphate hydrolases"/>
    <property type="match status" value="2"/>
</dbReference>
<evidence type="ECO:0000313" key="20">
    <source>
        <dbReference type="EMBL" id="GJE73935.1"/>
    </source>
</evidence>
<dbReference type="NCBIfam" id="TIGR00963">
    <property type="entry name" value="secA"/>
    <property type="match status" value="1"/>
</dbReference>
<dbReference type="PANTHER" id="PTHR30612">
    <property type="entry name" value="SECA INNER MEMBRANE COMPONENT OF SEC PROTEIN SECRETION SYSTEM"/>
    <property type="match status" value="1"/>
</dbReference>
<comment type="subunit">
    <text evidence="15">Monomer and homodimer. Part of the essential Sec protein translocation apparatus which comprises SecA, SecYEG and auxiliary proteins SecDF-YajC and YidC.</text>
</comment>
<dbReference type="InterPro" id="IPR027417">
    <property type="entry name" value="P-loop_NTPase"/>
</dbReference>
<evidence type="ECO:0000256" key="2">
    <source>
        <dbReference type="ARBA" id="ARBA00004170"/>
    </source>
</evidence>
<evidence type="ECO:0000256" key="12">
    <source>
        <dbReference type="ARBA" id="ARBA00022967"/>
    </source>
</evidence>
<protein>
    <recommendedName>
        <fullName evidence="15 16">Protein translocase subunit SecA</fullName>
        <ecNumber evidence="15">7.4.2.8</ecNumber>
    </recommendedName>
</protein>
<dbReference type="InterPro" id="IPR011115">
    <property type="entry name" value="SecA_DEAD"/>
</dbReference>
<keyword evidence="21" id="KW-1185">Reference proteome</keyword>
<reference evidence="20" key="2">
    <citation type="submission" date="2021-08" db="EMBL/GenBank/DDBJ databases">
        <authorList>
            <person name="Tani A."/>
            <person name="Ola A."/>
            <person name="Ogura Y."/>
            <person name="Katsura K."/>
            <person name="Hayashi T."/>
        </authorList>
    </citation>
    <scope>NUCLEOTIDE SEQUENCE</scope>
    <source>
        <strain evidence="20">DSM 14458</strain>
    </source>
</reference>
<evidence type="ECO:0000256" key="13">
    <source>
        <dbReference type="ARBA" id="ARBA00023010"/>
    </source>
</evidence>
<dbReference type="InterPro" id="IPR036266">
    <property type="entry name" value="SecA_Wing/Scaffold_sf"/>
</dbReference>
<comment type="function">
    <text evidence="15">Part of the Sec protein translocase complex. Interacts with the SecYEG preprotein conducting channel. Has a central role in coupling the hydrolysis of ATP to the transfer of proteins into and across the cell membrane, serving both as a receptor for the preprotein-SecB complex and as an ATP-driven molecular motor driving the stepwise translocation of polypeptide chains across the membrane.</text>
</comment>
<gene>
    <name evidence="15 20" type="primary">secA</name>
    <name evidence="20" type="ORF">BGCPKDLD_0502</name>
</gene>
<dbReference type="CDD" id="cd18803">
    <property type="entry name" value="SF2_C_secA"/>
    <property type="match status" value="1"/>
</dbReference>
<keyword evidence="4 15" id="KW-0813">Transport</keyword>
<proteinExistence type="inferred from homology"/>
<keyword evidence="9" id="KW-0862">Zinc</keyword>
<keyword evidence="13 15" id="KW-0811">Translocation</keyword>
<dbReference type="EMBL" id="BPRE01000001">
    <property type="protein sequence ID" value="GJE73935.1"/>
    <property type="molecule type" value="Genomic_DNA"/>
</dbReference>
<feature type="domain" description="Helicase ATP-binding" evidence="18">
    <location>
        <begin position="88"/>
        <end position="246"/>
    </location>
</feature>
<comment type="similarity">
    <text evidence="3 15 16">Belongs to the SecA family.</text>
</comment>
<evidence type="ECO:0000256" key="7">
    <source>
        <dbReference type="ARBA" id="ARBA00022723"/>
    </source>
</evidence>
<dbReference type="InterPro" id="IPR036670">
    <property type="entry name" value="SecA_X-link_sf"/>
</dbReference>
<dbReference type="Gene3D" id="3.10.450.50">
    <property type="match status" value="1"/>
</dbReference>
<feature type="domain" description="SecA family profile" evidence="19">
    <location>
        <begin position="2"/>
        <end position="651"/>
    </location>
</feature>
<dbReference type="InterPro" id="IPR004027">
    <property type="entry name" value="SEC_C_motif"/>
</dbReference>
<evidence type="ECO:0000256" key="3">
    <source>
        <dbReference type="ARBA" id="ARBA00007650"/>
    </source>
</evidence>
<dbReference type="PROSITE" id="PS51192">
    <property type="entry name" value="HELICASE_ATP_BIND_1"/>
    <property type="match status" value="1"/>
</dbReference>
<evidence type="ECO:0000256" key="11">
    <source>
        <dbReference type="ARBA" id="ARBA00022927"/>
    </source>
</evidence>
<dbReference type="SMART" id="SM00958">
    <property type="entry name" value="SecA_PP_bind"/>
    <property type="match status" value="1"/>
</dbReference>
<dbReference type="SUPFAM" id="SSF81767">
    <property type="entry name" value="Pre-protein crosslinking domain of SecA"/>
    <property type="match status" value="1"/>
</dbReference>
<keyword evidence="14 15" id="KW-0472">Membrane</keyword>
<dbReference type="SUPFAM" id="SSF81886">
    <property type="entry name" value="Helical scaffold and wing domains of SecA"/>
    <property type="match status" value="1"/>
</dbReference>
<evidence type="ECO:0000256" key="8">
    <source>
        <dbReference type="ARBA" id="ARBA00022741"/>
    </source>
</evidence>
<dbReference type="Pfam" id="PF07517">
    <property type="entry name" value="SecA_DEAD"/>
    <property type="match status" value="1"/>
</dbReference>
<dbReference type="InterPro" id="IPR020937">
    <property type="entry name" value="SecA_CS"/>
</dbReference>
<name>A0ABQ4UP12_9HYPH</name>
<keyword evidence="10 15" id="KW-0067">ATP-binding</keyword>
<comment type="caution">
    <text evidence="20">The sequence shown here is derived from an EMBL/GenBank/DDBJ whole genome shotgun (WGS) entry which is preliminary data.</text>
</comment>
<dbReference type="CDD" id="cd17928">
    <property type="entry name" value="DEXDc_SecA"/>
    <property type="match status" value="1"/>
</dbReference>
<organism evidence="20 21">
    <name type="scientific">Methylorubrum suomiense</name>
    <dbReference type="NCBI Taxonomy" id="144191"/>
    <lineage>
        <taxon>Bacteria</taxon>
        <taxon>Pseudomonadati</taxon>
        <taxon>Pseudomonadota</taxon>
        <taxon>Alphaproteobacteria</taxon>
        <taxon>Hyphomicrobiales</taxon>
        <taxon>Methylobacteriaceae</taxon>
        <taxon>Methylorubrum</taxon>
    </lineage>
</organism>
<dbReference type="Pfam" id="PF07516">
    <property type="entry name" value="SecA_SW"/>
    <property type="match status" value="1"/>
</dbReference>
<dbReference type="Pfam" id="PF02810">
    <property type="entry name" value="SEC-C"/>
    <property type="match status" value="1"/>
</dbReference>
<feature type="binding site" evidence="15">
    <location>
        <position position="86"/>
    </location>
    <ligand>
        <name>ATP</name>
        <dbReference type="ChEBI" id="CHEBI:30616"/>
    </ligand>
</feature>
<evidence type="ECO:0000256" key="1">
    <source>
        <dbReference type="ARBA" id="ARBA00001947"/>
    </source>
</evidence>
<feature type="binding site" evidence="15">
    <location>
        <position position="523"/>
    </location>
    <ligand>
        <name>ATP</name>
        <dbReference type="ChEBI" id="CHEBI:30616"/>
    </ligand>
</feature>
<evidence type="ECO:0000256" key="14">
    <source>
        <dbReference type="ARBA" id="ARBA00023136"/>
    </source>
</evidence>
<dbReference type="SUPFAM" id="SSF52540">
    <property type="entry name" value="P-loop containing nucleoside triphosphate hydrolases"/>
    <property type="match status" value="2"/>
</dbReference>
<dbReference type="Pfam" id="PF21090">
    <property type="entry name" value="P-loop_SecA"/>
    <property type="match status" value="1"/>
</dbReference>